<dbReference type="PRINTS" id="PR01438">
    <property type="entry name" value="UNVRSLSTRESS"/>
</dbReference>
<organism evidence="3 4">
    <name type="scientific">Caballeronia glebae</name>
    <dbReference type="NCBI Taxonomy" id="1777143"/>
    <lineage>
        <taxon>Bacteria</taxon>
        <taxon>Pseudomonadati</taxon>
        <taxon>Pseudomonadota</taxon>
        <taxon>Betaproteobacteria</taxon>
        <taxon>Burkholderiales</taxon>
        <taxon>Burkholderiaceae</taxon>
        <taxon>Caballeronia</taxon>
    </lineage>
</organism>
<dbReference type="EMBL" id="FCOJ02000004">
    <property type="protein sequence ID" value="SAK46026.1"/>
    <property type="molecule type" value="Genomic_DNA"/>
</dbReference>
<keyword evidence="4" id="KW-1185">Reference proteome</keyword>
<accession>A0A157ZKK2</accession>
<dbReference type="AlphaFoldDB" id="A0A157ZKK2"/>
<feature type="domain" description="UspA" evidence="2">
    <location>
        <begin position="1"/>
        <end position="145"/>
    </location>
</feature>
<protein>
    <submittedName>
        <fullName evidence="3">UspA domain-containing protein</fullName>
    </submittedName>
</protein>
<evidence type="ECO:0000259" key="2">
    <source>
        <dbReference type="Pfam" id="PF00582"/>
    </source>
</evidence>
<evidence type="ECO:0000256" key="1">
    <source>
        <dbReference type="ARBA" id="ARBA00008791"/>
    </source>
</evidence>
<comment type="similarity">
    <text evidence="1">Belongs to the universal stress protein A family.</text>
</comment>
<evidence type="ECO:0000313" key="3">
    <source>
        <dbReference type="EMBL" id="SAK46026.1"/>
    </source>
</evidence>
<reference evidence="3" key="1">
    <citation type="submission" date="2016-01" db="EMBL/GenBank/DDBJ databases">
        <authorList>
            <person name="Peeters C."/>
        </authorList>
    </citation>
    <scope>NUCLEOTIDE SEQUENCE [LARGE SCALE GENOMIC DNA]</scope>
    <source>
        <strain evidence="3">LMG 29325</strain>
    </source>
</reference>
<dbReference type="STRING" id="1777143.AWB82_00794"/>
<dbReference type="OrthoDB" id="8547832at2"/>
<dbReference type="PANTHER" id="PTHR46268">
    <property type="entry name" value="STRESS RESPONSE PROTEIN NHAX"/>
    <property type="match status" value="1"/>
</dbReference>
<dbReference type="RefSeq" id="WP_086965982.1">
    <property type="nucleotide sequence ID" value="NZ_FCOJ02000004.1"/>
</dbReference>
<dbReference type="PANTHER" id="PTHR46268:SF15">
    <property type="entry name" value="UNIVERSAL STRESS PROTEIN HP_0031"/>
    <property type="match status" value="1"/>
</dbReference>
<gene>
    <name evidence="3" type="ORF">AWB82_00794</name>
</gene>
<sequence>MFKRILVAIDGSRTSERAFTTAIDLAVTHQAVVQPYYVVEAGPMYLDVPGYDPSSLHSSLMEQGASLARETADQMKARGVTGEVVTIEATASDDVASLIVNAAHAFNADLLIMGTHGRKGFQRLILGSVAERCLRQATLPVLLIPSAAGDLSEKATE</sequence>
<proteinExistence type="inferred from homology"/>
<name>A0A157ZKK2_9BURK</name>
<dbReference type="Proteomes" id="UP000054596">
    <property type="component" value="Unassembled WGS sequence"/>
</dbReference>
<dbReference type="SUPFAM" id="SSF52402">
    <property type="entry name" value="Adenine nucleotide alpha hydrolases-like"/>
    <property type="match status" value="1"/>
</dbReference>
<dbReference type="CDD" id="cd00293">
    <property type="entry name" value="USP-like"/>
    <property type="match status" value="1"/>
</dbReference>
<dbReference type="InterPro" id="IPR006016">
    <property type="entry name" value="UspA"/>
</dbReference>
<dbReference type="Pfam" id="PF00582">
    <property type="entry name" value="Usp"/>
    <property type="match status" value="1"/>
</dbReference>
<dbReference type="InterPro" id="IPR006015">
    <property type="entry name" value="Universal_stress_UspA"/>
</dbReference>
<evidence type="ECO:0000313" key="4">
    <source>
        <dbReference type="Proteomes" id="UP000054596"/>
    </source>
</evidence>
<dbReference type="InterPro" id="IPR014729">
    <property type="entry name" value="Rossmann-like_a/b/a_fold"/>
</dbReference>
<dbReference type="Gene3D" id="3.40.50.620">
    <property type="entry name" value="HUPs"/>
    <property type="match status" value="1"/>
</dbReference>
<comment type="caution">
    <text evidence="3">The sequence shown here is derived from an EMBL/GenBank/DDBJ whole genome shotgun (WGS) entry which is preliminary data.</text>
</comment>